<keyword evidence="3" id="KW-1185">Reference proteome</keyword>
<feature type="region of interest" description="Disordered" evidence="1">
    <location>
        <begin position="21"/>
        <end position="46"/>
    </location>
</feature>
<feature type="compositionally biased region" description="Basic and acidic residues" evidence="1">
    <location>
        <begin position="35"/>
        <end position="46"/>
    </location>
</feature>
<dbReference type="EMBL" id="PGOL01044504">
    <property type="protein sequence ID" value="PKH69978.1"/>
    <property type="molecule type" value="Genomic_DNA"/>
</dbReference>
<dbReference type="Proteomes" id="UP000233551">
    <property type="component" value="Unassembled WGS sequence"/>
</dbReference>
<dbReference type="PANTHER" id="PTHR36063">
    <property type="entry name" value="ARABIDOPSIS THALIANA GENOMIC DNA, CHROMOSOME 5, P1 CLONE:MOK16"/>
    <property type="match status" value="1"/>
</dbReference>
<evidence type="ECO:0000256" key="1">
    <source>
        <dbReference type="SAM" id="MobiDB-lite"/>
    </source>
</evidence>
<gene>
    <name evidence="2" type="ORF">CRG98_050074</name>
</gene>
<name>A0A2I0GT72_PUNGR</name>
<accession>A0A2I0GT72</accession>
<proteinExistence type="predicted"/>
<dbReference type="PANTHER" id="PTHR36063:SF1">
    <property type="entry name" value="ARABIDOPSIS THALIANA GENOMIC DNA, CHROMOSOME 5, P1 CLONE:MOK16"/>
    <property type="match status" value="1"/>
</dbReference>
<organism evidence="2 3">
    <name type="scientific">Punica granatum</name>
    <name type="common">Pomegranate</name>
    <dbReference type="NCBI Taxonomy" id="22663"/>
    <lineage>
        <taxon>Eukaryota</taxon>
        <taxon>Viridiplantae</taxon>
        <taxon>Streptophyta</taxon>
        <taxon>Embryophyta</taxon>
        <taxon>Tracheophyta</taxon>
        <taxon>Spermatophyta</taxon>
        <taxon>Magnoliopsida</taxon>
        <taxon>eudicotyledons</taxon>
        <taxon>Gunneridae</taxon>
        <taxon>Pentapetalae</taxon>
        <taxon>rosids</taxon>
        <taxon>malvids</taxon>
        <taxon>Myrtales</taxon>
        <taxon>Lythraceae</taxon>
        <taxon>Punica</taxon>
    </lineage>
</organism>
<sequence length="46" mass="5222">MAREIRNVHYVMEVAPAQIIRPKKPSNSPGLETIQEERSEGLDEDS</sequence>
<evidence type="ECO:0000313" key="2">
    <source>
        <dbReference type="EMBL" id="PKH69978.1"/>
    </source>
</evidence>
<protein>
    <submittedName>
        <fullName evidence="2">Uncharacterized protein</fullName>
    </submittedName>
</protein>
<reference evidence="2 3" key="1">
    <citation type="submission" date="2017-11" db="EMBL/GenBank/DDBJ databases">
        <title>De-novo sequencing of pomegranate (Punica granatum L.) genome.</title>
        <authorList>
            <person name="Akparov Z."/>
            <person name="Amiraslanov A."/>
            <person name="Hajiyeva S."/>
            <person name="Abbasov M."/>
            <person name="Kaur K."/>
            <person name="Hamwieh A."/>
            <person name="Solovyev V."/>
            <person name="Salamov A."/>
            <person name="Braich B."/>
            <person name="Kosarev P."/>
            <person name="Mahmoud A."/>
            <person name="Hajiyev E."/>
            <person name="Babayeva S."/>
            <person name="Izzatullayeva V."/>
            <person name="Mammadov A."/>
            <person name="Mammadov A."/>
            <person name="Sharifova S."/>
            <person name="Ojaghi J."/>
            <person name="Eynullazada K."/>
            <person name="Bayramov B."/>
            <person name="Abdulazimova A."/>
            <person name="Shahmuradov I."/>
        </authorList>
    </citation>
    <scope>NUCLEOTIDE SEQUENCE [LARGE SCALE GENOMIC DNA]</scope>
    <source>
        <strain evidence="3">cv. AG2017</strain>
        <tissue evidence="2">Leaf</tissue>
    </source>
</reference>
<dbReference type="AlphaFoldDB" id="A0A2I0GT72"/>
<evidence type="ECO:0000313" key="3">
    <source>
        <dbReference type="Proteomes" id="UP000233551"/>
    </source>
</evidence>
<comment type="caution">
    <text evidence="2">The sequence shown here is derived from an EMBL/GenBank/DDBJ whole genome shotgun (WGS) entry which is preliminary data.</text>
</comment>